<dbReference type="EMBL" id="LT599584">
    <property type="protein sequence ID" value="SBW84174.1"/>
    <property type="molecule type" value="Genomic_DNA"/>
</dbReference>
<dbReference type="Gene3D" id="2.60.60.30">
    <property type="entry name" value="sav2460 like domains"/>
    <property type="match status" value="1"/>
</dbReference>
<protein>
    <submittedName>
        <fullName evidence="2">Trypsin</fullName>
    </submittedName>
</protein>
<dbReference type="Pfam" id="PF02342">
    <property type="entry name" value="TerD"/>
    <property type="match status" value="1"/>
</dbReference>
<dbReference type="Gene3D" id="2.40.10.10">
    <property type="entry name" value="Trypsin-like serine proteases"/>
    <property type="match status" value="2"/>
</dbReference>
<dbReference type="InterPro" id="IPR009003">
    <property type="entry name" value="Peptidase_S1_PA"/>
</dbReference>
<feature type="domain" description="TerD" evidence="1">
    <location>
        <begin position="72"/>
        <end position="154"/>
    </location>
</feature>
<dbReference type="AlphaFoldDB" id="A0A1D3K746"/>
<dbReference type="Pfam" id="PF13365">
    <property type="entry name" value="Trypsin_2"/>
    <property type="match status" value="1"/>
</dbReference>
<dbReference type="InterPro" id="IPR001940">
    <property type="entry name" value="Peptidase_S1C"/>
</dbReference>
<evidence type="ECO:0000313" key="3">
    <source>
        <dbReference type="Proteomes" id="UP000245431"/>
    </source>
</evidence>
<reference evidence="3" key="1">
    <citation type="submission" date="2016-07" db="EMBL/GenBank/DDBJ databases">
        <authorList>
            <person name="Florea S."/>
            <person name="Webb J.S."/>
            <person name="Jaromczyk J."/>
            <person name="Schardl C.L."/>
        </authorList>
    </citation>
    <scope>NUCLEOTIDE SEQUENCE [LARGE SCALE GENOMIC DNA]</scope>
    <source>
        <strain evidence="3">1YdBTEX2</strain>
    </source>
</reference>
<dbReference type="PANTHER" id="PTHR43019">
    <property type="entry name" value="SERINE ENDOPROTEASE DEGS"/>
    <property type="match status" value="1"/>
</dbReference>
<name>A0A1D3K746_PSEVE</name>
<proteinExistence type="predicted"/>
<organism evidence="2 3">
    <name type="scientific">Pseudomonas veronii 1YdBTEX2</name>
    <dbReference type="NCBI Taxonomy" id="1295141"/>
    <lineage>
        <taxon>Bacteria</taxon>
        <taxon>Pseudomonadati</taxon>
        <taxon>Pseudomonadota</taxon>
        <taxon>Gammaproteobacteria</taxon>
        <taxon>Pseudomonadales</taxon>
        <taxon>Pseudomonadaceae</taxon>
        <taxon>Pseudomonas</taxon>
    </lineage>
</organism>
<dbReference type="InterPro" id="IPR003325">
    <property type="entry name" value="TerD"/>
</dbReference>
<evidence type="ECO:0000259" key="1">
    <source>
        <dbReference type="Pfam" id="PF02342"/>
    </source>
</evidence>
<dbReference type="PRINTS" id="PR00834">
    <property type="entry name" value="PROTEASES2C"/>
</dbReference>
<gene>
    <name evidence="2" type="ORF">PVE_R2G0144</name>
</gene>
<dbReference type="GO" id="GO:0004252">
    <property type="term" value="F:serine-type endopeptidase activity"/>
    <property type="evidence" value="ECO:0007669"/>
    <property type="project" value="InterPro"/>
</dbReference>
<dbReference type="CDD" id="cd06974">
    <property type="entry name" value="TerD_like"/>
    <property type="match status" value="1"/>
</dbReference>
<dbReference type="InterPro" id="IPR043504">
    <property type="entry name" value="Peptidase_S1_PA_chymotrypsin"/>
</dbReference>
<accession>A0A1D3K746</accession>
<sequence>MMVLAPGANTAVSSARSEWTLECGNSSAFGEYAAIAILPVNDKRQPTGEAALFQTSQSWMEWSGDQAKVGCKLNLSALPSGSDRLLLIAYTFSAAGPVSELRSLHLLVDEQIEYRLDLRDNGEAAIIIGEFYIRNQQWKFRALAEGSAYGLAALGRRIGIDINDAHPKGRSSSAEADRARTGATGTGFAVSQHHVLTCAHVIEGMSEIFISSFEGRYRAEPVVVDQRNDIALLRVMESPILRSVSFKEGSGCDLGESVVALGFPMSGFAGGGVHVTQGGVSALFGLHNDSSLLQFTAAIQPGSSGSPLFDSTGAVIGLVTSTMPDAQNMNFAVKASLLLSFLDACRVDAVQTSSSKTFTTAELARSAQASMWRVEAKNF</sequence>
<dbReference type="SUPFAM" id="SSF50494">
    <property type="entry name" value="Trypsin-like serine proteases"/>
    <property type="match status" value="1"/>
</dbReference>
<evidence type="ECO:0000313" key="2">
    <source>
        <dbReference type="EMBL" id="SBW84174.1"/>
    </source>
</evidence>
<dbReference type="Proteomes" id="UP000245431">
    <property type="component" value="Chromosome PVE_r2"/>
</dbReference>
<dbReference type="PANTHER" id="PTHR43019:SF23">
    <property type="entry name" value="PROTEASE DO-LIKE 5, CHLOROPLASTIC"/>
    <property type="match status" value="1"/>
</dbReference>
<dbReference type="GO" id="GO:0006508">
    <property type="term" value="P:proteolysis"/>
    <property type="evidence" value="ECO:0007669"/>
    <property type="project" value="InterPro"/>
</dbReference>